<accession>A0ABV0XFE8</accession>
<gene>
    <name evidence="2" type="ORF">AMECASPLE_016831</name>
</gene>
<dbReference type="Proteomes" id="UP001469553">
    <property type="component" value="Unassembled WGS sequence"/>
</dbReference>
<feature type="chain" id="PRO_5045728125" description="Secreted protein" evidence="1">
    <location>
        <begin position="22"/>
        <end position="99"/>
    </location>
</feature>
<keyword evidence="3" id="KW-1185">Reference proteome</keyword>
<keyword evidence="1" id="KW-0732">Signal</keyword>
<feature type="signal peptide" evidence="1">
    <location>
        <begin position="1"/>
        <end position="21"/>
    </location>
</feature>
<proteinExistence type="predicted"/>
<organism evidence="2 3">
    <name type="scientific">Ameca splendens</name>
    <dbReference type="NCBI Taxonomy" id="208324"/>
    <lineage>
        <taxon>Eukaryota</taxon>
        <taxon>Metazoa</taxon>
        <taxon>Chordata</taxon>
        <taxon>Craniata</taxon>
        <taxon>Vertebrata</taxon>
        <taxon>Euteleostomi</taxon>
        <taxon>Actinopterygii</taxon>
        <taxon>Neopterygii</taxon>
        <taxon>Teleostei</taxon>
        <taxon>Neoteleostei</taxon>
        <taxon>Acanthomorphata</taxon>
        <taxon>Ovalentaria</taxon>
        <taxon>Atherinomorphae</taxon>
        <taxon>Cyprinodontiformes</taxon>
        <taxon>Goodeidae</taxon>
        <taxon>Ameca</taxon>
    </lineage>
</organism>
<name>A0ABV0XFE8_9TELE</name>
<evidence type="ECO:0000313" key="3">
    <source>
        <dbReference type="Proteomes" id="UP001469553"/>
    </source>
</evidence>
<dbReference type="EMBL" id="JAHRIP010001239">
    <property type="protein sequence ID" value="MEQ2280163.1"/>
    <property type="molecule type" value="Genomic_DNA"/>
</dbReference>
<evidence type="ECO:0000256" key="1">
    <source>
        <dbReference type="SAM" id="SignalP"/>
    </source>
</evidence>
<evidence type="ECO:0008006" key="4">
    <source>
        <dbReference type="Google" id="ProtNLM"/>
    </source>
</evidence>
<reference evidence="2 3" key="1">
    <citation type="submission" date="2021-06" db="EMBL/GenBank/DDBJ databases">
        <authorList>
            <person name="Palmer J.M."/>
        </authorList>
    </citation>
    <scope>NUCLEOTIDE SEQUENCE [LARGE SCALE GENOMIC DNA]</scope>
    <source>
        <strain evidence="2 3">AS_MEX2019</strain>
        <tissue evidence="2">Muscle</tissue>
    </source>
</reference>
<evidence type="ECO:0000313" key="2">
    <source>
        <dbReference type="EMBL" id="MEQ2280163.1"/>
    </source>
</evidence>
<sequence length="99" mass="10982">METKLLLLIVVSRFAVAGVVAEGSLVKRFASVTLLVQAALTALHHVDEVGERLLLVYRNIPEVATHSLRRSREQIRNKGGYLGCRSQVNPQLDLESVFN</sequence>
<protein>
    <recommendedName>
        <fullName evidence="4">Secreted protein</fullName>
    </recommendedName>
</protein>
<comment type="caution">
    <text evidence="2">The sequence shown here is derived from an EMBL/GenBank/DDBJ whole genome shotgun (WGS) entry which is preliminary data.</text>
</comment>